<name>A0A512PCL1_9CELL</name>
<evidence type="ECO:0000256" key="2">
    <source>
        <dbReference type="SAM" id="Phobius"/>
    </source>
</evidence>
<protein>
    <submittedName>
        <fullName evidence="3">Uncharacterized protein</fullName>
    </submittedName>
</protein>
<gene>
    <name evidence="3" type="ORF">CSO01_16590</name>
</gene>
<sequence>MNSLMTTPESDQPATPDQSPDAAPASQIDPPTVEVPAPALEAAAVPADPAGPAADATPPAPVYGYAGAEIAPPEVAPGEEGAKALRGAVLTFWAGVAVLVLGGGSALLASDRGGVVWTGGLIFGVILLVRSFAAYKTARGAGAPALGRPGWALAAVGLVAAVGVGLAGAGQFLDAKMSEPTEAEATGSCWEVVDNSTMQQVACDSDHEFLAVGEVSDPEQCSLDATAYVELDDSFLCLADD</sequence>
<accession>A0A512PCL1</accession>
<keyword evidence="2" id="KW-0812">Transmembrane</keyword>
<reference evidence="3 4" key="1">
    <citation type="submission" date="2019-07" db="EMBL/GenBank/DDBJ databases">
        <title>Whole genome shotgun sequence of Cellulomonas soli NBRC 109434.</title>
        <authorList>
            <person name="Hosoyama A."/>
            <person name="Uohara A."/>
            <person name="Ohji S."/>
            <person name="Ichikawa N."/>
        </authorList>
    </citation>
    <scope>NUCLEOTIDE SEQUENCE [LARGE SCALE GENOMIC DNA]</scope>
    <source>
        <strain evidence="3 4">NBRC 109434</strain>
    </source>
</reference>
<evidence type="ECO:0000313" key="4">
    <source>
        <dbReference type="Proteomes" id="UP000321798"/>
    </source>
</evidence>
<keyword evidence="2" id="KW-0472">Membrane</keyword>
<organism evidence="3 4">
    <name type="scientific">Cellulomonas soli</name>
    <dbReference type="NCBI Taxonomy" id="931535"/>
    <lineage>
        <taxon>Bacteria</taxon>
        <taxon>Bacillati</taxon>
        <taxon>Actinomycetota</taxon>
        <taxon>Actinomycetes</taxon>
        <taxon>Micrococcales</taxon>
        <taxon>Cellulomonadaceae</taxon>
        <taxon>Cellulomonas</taxon>
    </lineage>
</organism>
<comment type="caution">
    <text evidence="3">The sequence shown here is derived from an EMBL/GenBank/DDBJ whole genome shotgun (WGS) entry which is preliminary data.</text>
</comment>
<dbReference type="AlphaFoldDB" id="A0A512PCL1"/>
<dbReference type="Proteomes" id="UP000321798">
    <property type="component" value="Unassembled WGS sequence"/>
</dbReference>
<feature type="transmembrane region" description="Helical" evidence="2">
    <location>
        <begin position="150"/>
        <end position="173"/>
    </location>
</feature>
<feature type="compositionally biased region" description="Polar residues" evidence="1">
    <location>
        <begin position="1"/>
        <end position="18"/>
    </location>
</feature>
<evidence type="ECO:0000313" key="3">
    <source>
        <dbReference type="EMBL" id="GEP68944.1"/>
    </source>
</evidence>
<keyword evidence="2" id="KW-1133">Transmembrane helix</keyword>
<feature type="compositionally biased region" description="Low complexity" evidence="1">
    <location>
        <begin position="30"/>
        <end position="57"/>
    </location>
</feature>
<feature type="transmembrane region" description="Helical" evidence="2">
    <location>
        <begin position="115"/>
        <end position="138"/>
    </location>
</feature>
<dbReference type="EMBL" id="BKAL01000005">
    <property type="protein sequence ID" value="GEP68944.1"/>
    <property type="molecule type" value="Genomic_DNA"/>
</dbReference>
<evidence type="ECO:0000256" key="1">
    <source>
        <dbReference type="SAM" id="MobiDB-lite"/>
    </source>
</evidence>
<keyword evidence="4" id="KW-1185">Reference proteome</keyword>
<feature type="transmembrane region" description="Helical" evidence="2">
    <location>
        <begin position="88"/>
        <end position="109"/>
    </location>
</feature>
<feature type="region of interest" description="Disordered" evidence="1">
    <location>
        <begin position="1"/>
        <end position="58"/>
    </location>
</feature>
<proteinExistence type="predicted"/>